<protein>
    <recommendedName>
        <fullName evidence="5">Lipoprotein</fullName>
    </recommendedName>
</protein>
<gene>
    <name evidence="3" type="ORF">AQPW35_21050</name>
</gene>
<dbReference type="Proteomes" id="UP000301751">
    <property type="component" value="Unassembled WGS sequence"/>
</dbReference>
<evidence type="ECO:0000256" key="2">
    <source>
        <dbReference type="SAM" id="SignalP"/>
    </source>
</evidence>
<feature type="signal peptide" evidence="2">
    <location>
        <begin position="1"/>
        <end position="26"/>
    </location>
</feature>
<proteinExistence type="predicted"/>
<dbReference type="EMBL" id="BJCL01000004">
    <property type="protein sequence ID" value="GCL63024.1"/>
    <property type="molecule type" value="Genomic_DNA"/>
</dbReference>
<comment type="caution">
    <text evidence="3">The sequence shown here is derived from an EMBL/GenBank/DDBJ whole genome shotgun (WGS) entry which is preliminary data.</text>
</comment>
<feature type="chain" id="PRO_5019845267" description="Lipoprotein" evidence="2">
    <location>
        <begin position="27"/>
        <end position="99"/>
    </location>
</feature>
<accession>A0A480AN49</accession>
<reference evidence="4" key="1">
    <citation type="submission" date="2019-03" db="EMBL/GenBank/DDBJ databases">
        <title>Aquabacterium pictum sp.nov., the first bacteriochlorophyll a-containing freshwater bacterium in the genus Aquabacterium of the class Betaproteobacteria.</title>
        <authorList>
            <person name="Hirose S."/>
            <person name="Tank M."/>
            <person name="Hara E."/>
            <person name="Tamaki H."/>
            <person name="Takaichi S."/>
            <person name="Haruta S."/>
            <person name="Hanada S."/>
        </authorList>
    </citation>
    <scope>NUCLEOTIDE SEQUENCE [LARGE SCALE GENOMIC DNA]</scope>
    <source>
        <strain evidence="4">W35</strain>
    </source>
</reference>
<dbReference type="AlphaFoldDB" id="A0A480AN49"/>
<name>A0A480AN49_9BURK</name>
<evidence type="ECO:0000313" key="3">
    <source>
        <dbReference type="EMBL" id="GCL63024.1"/>
    </source>
</evidence>
<sequence>MHTQENHAMQRLIRLGVAAAAAALLAACGGGSNDHPETPAPPTTPTDTVPDSATASVRAYTEFTAQLATSAATSETAAPLMLNAASAPLSDTDSPLPVH</sequence>
<evidence type="ECO:0000313" key="4">
    <source>
        <dbReference type="Proteomes" id="UP000301751"/>
    </source>
</evidence>
<evidence type="ECO:0000256" key="1">
    <source>
        <dbReference type="SAM" id="MobiDB-lite"/>
    </source>
</evidence>
<keyword evidence="4" id="KW-1185">Reference proteome</keyword>
<keyword evidence="2" id="KW-0732">Signal</keyword>
<feature type="region of interest" description="Disordered" evidence="1">
    <location>
        <begin position="28"/>
        <end position="52"/>
    </location>
</feature>
<evidence type="ECO:0008006" key="5">
    <source>
        <dbReference type="Google" id="ProtNLM"/>
    </source>
</evidence>
<organism evidence="3 4">
    <name type="scientific">Pseudaquabacterium pictum</name>
    <dbReference type="NCBI Taxonomy" id="2315236"/>
    <lineage>
        <taxon>Bacteria</taxon>
        <taxon>Pseudomonadati</taxon>
        <taxon>Pseudomonadota</taxon>
        <taxon>Betaproteobacteria</taxon>
        <taxon>Burkholderiales</taxon>
        <taxon>Sphaerotilaceae</taxon>
        <taxon>Pseudaquabacterium</taxon>
    </lineage>
</organism>